<dbReference type="Gene3D" id="3.40.30.10">
    <property type="entry name" value="Glutaredoxin"/>
    <property type="match status" value="1"/>
</dbReference>
<dbReference type="Proteomes" id="UP000295122">
    <property type="component" value="Unassembled WGS sequence"/>
</dbReference>
<dbReference type="PANTHER" id="PTHR13887:SF51">
    <property type="entry name" value="DSBA FAMILY PROTEIN"/>
    <property type="match status" value="1"/>
</dbReference>
<gene>
    <name evidence="2" type="ORF">EV668_4827</name>
</gene>
<dbReference type="InterPro" id="IPR001853">
    <property type="entry name" value="DSBA-like_thioredoxin_dom"/>
</dbReference>
<proteinExistence type="predicted"/>
<dbReference type="RefSeq" id="WP_133774961.1">
    <property type="nucleotide sequence ID" value="NZ_SNZR01000018.1"/>
</dbReference>
<comment type="caution">
    <text evidence="2">The sequence shown here is derived from an EMBL/GenBank/DDBJ whole genome shotgun (WGS) entry which is preliminary data.</text>
</comment>
<feature type="domain" description="DSBA-like thioredoxin" evidence="1">
    <location>
        <begin position="4"/>
        <end position="189"/>
    </location>
</feature>
<dbReference type="AlphaFoldDB" id="A0A4R7BMZ5"/>
<dbReference type="OrthoDB" id="9813770at2"/>
<dbReference type="CDD" id="cd03025">
    <property type="entry name" value="DsbA_FrnE_like"/>
    <property type="match status" value="1"/>
</dbReference>
<reference evidence="2 3" key="1">
    <citation type="submission" date="2019-03" db="EMBL/GenBank/DDBJ databases">
        <title>Genomic Encyclopedia of Type Strains, Phase IV (KMG-IV): sequencing the most valuable type-strain genomes for metagenomic binning, comparative biology and taxonomic classification.</title>
        <authorList>
            <person name="Goeker M."/>
        </authorList>
    </citation>
    <scope>NUCLEOTIDE SEQUENCE [LARGE SCALE GENOMIC DNA]</scope>
    <source>
        <strain evidence="2 3">DSM 25903</strain>
    </source>
</reference>
<dbReference type="EMBL" id="SNZR01000018">
    <property type="protein sequence ID" value="TDR85276.1"/>
    <property type="molecule type" value="Genomic_DNA"/>
</dbReference>
<sequence length="210" mass="22569">MRITYLFDPLCGWCYGAGPALERLALLDDVTVELMPTGLFAGEGARPMDTRFAAYAWQNDQRIARLTGQQFSDAYRDDILGADGAMFDSAPATLGLVAAGLTEPAREMETMKLLQRARYVDGRDNSDRAVVADILEEGGLAGAARRVRSPDADLLAAYRARVAAGRAEMARFGAEGVPALVVGDESGRQLLHSSVLFGDLDTLTARLRAA</sequence>
<organism evidence="2 3">
    <name type="scientific">Enterovirga rhinocerotis</name>
    <dbReference type="NCBI Taxonomy" id="1339210"/>
    <lineage>
        <taxon>Bacteria</taxon>
        <taxon>Pseudomonadati</taxon>
        <taxon>Pseudomonadota</taxon>
        <taxon>Alphaproteobacteria</taxon>
        <taxon>Hyphomicrobiales</taxon>
        <taxon>Methylobacteriaceae</taxon>
        <taxon>Enterovirga</taxon>
    </lineage>
</organism>
<dbReference type="GO" id="GO:0016491">
    <property type="term" value="F:oxidoreductase activity"/>
    <property type="evidence" value="ECO:0007669"/>
    <property type="project" value="InterPro"/>
</dbReference>
<dbReference type="Pfam" id="PF01323">
    <property type="entry name" value="DSBA"/>
    <property type="match status" value="1"/>
</dbReference>
<evidence type="ECO:0000259" key="1">
    <source>
        <dbReference type="Pfam" id="PF01323"/>
    </source>
</evidence>
<protein>
    <recommendedName>
        <fullName evidence="1">DSBA-like thioredoxin domain-containing protein</fullName>
    </recommendedName>
</protein>
<accession>A0A4R7BMZ5</accession>
<evidence type="ECO:0000313" key="2">
    <source>
        <dbReference type="EMBL" id="TDR85276.1"/>
    </source>
</evidence>
<dbReference type="InterPro" id="IPR036249">
    <property type="entry name" value="Thioredoxin-like_sf"/>
</dbReference>
<dbReference type="PANTHER" id="PTHR13887">
    <property type="entry name" value="GLUTATHIONE S-TRANSFERASE KAPPA"/>
    <property type="match status" value="1"/>
</dbReference>
<dbReference type="SUPFAM" id="SSF52833">
    <property type="entry name" value="Thioredoxin-like"/>
    <property type="match status" value="1"/>
</dbReference>
<name>A0A4R7BMZ5_9HYPH</name>
<evidence type="ECO:0000313" key="3">
    <source>
        <dbReference type="Proteomes" id="UP000295122"/>
    </source>
</evidence>
<keyword evidence="3" id="KW-1185">Reference proteome</keyword>